<feature type="transmembrane region" description="Helical" evidence="1">
    <location>
        <begin position="101"/>
        <end position="122"/>
    </location>
</feature>
<reference evidence="2 3" key="1">
    <citation type="submission" date="2021-05" db="EMBL/GenBank/DDBJ databases">
        <title>A Polyphasic approach of four new species of the genus Ohtaekwangia: Ohtaekwangia histidinii sp. nov., Ohtaekwangia cretensis sp. nov., Ohtaekwangia indiensis sp. nov., Ohtaekwangia reichenbachii sp. nov. from diverse environment.</title>
        <authorList>
            <person name="Octaviana S."/>
        </authorList>
    </citation>
    <scope>NUCLEOTIDE SEQUENCE [LARGE SCALE GENOMIC DNA]</scope>
    <source>
        <strain evidence="2 3">PWU37</strain>
    </source>
</reference>
<accession>A0AAP2DA52</accession>
<dbReference type="AlphaFoldDB" id="A0AAP2DA52"/>
<name>A0AAP2DA52_9BACT</name>
<keyword evidence="1" id="KW-0812">Transmembrane</keyword>
<keyword evidence="3" id="KW-1185">Reference proteome</keyword>
<proteinExistence type="predicted"/>
<sequence>MKTWKSIGAVFAGLAAIFVLSGATDAILEGTGIMTLPFADNGTGFILLVVLYRQLYVALGAYITAALAPDKPMKHAMILAAIGFVLGVTGAIVMWHIPPHWYPVSLVVLGWPSAWLGAWLRLRKRLTVTSRV</sequence>
<comment type="caution">
    <text evidence="2">The sequence shown here is derived from an EMBL/GenBank/DDBJ whole genome shotgun (WGS) entry which is preliminary data.</text>
</comment>
<organism evidence="2 3">
    <name type="scientific">Dawidia soli</name>
    <dbReference type="NCBI Taxonomy" id="2782352"/>
    <lineage>
        <taxon>Bacteria</taxon>
        <taxon>Pseudomonadati</taxon>
        <taxon>Bacteroidota</taxon>
        <taxon>Cytophagia</taxon>
        <taxon>Cytophagales</taxon>
        <taxon>Chryseotaleaceae</taxon>
        <taxon>Dawidia</taxon>
    </lineage>
</organism>
<dbReference type="Proteomes" id="UP001319180">
    <property type="component" value="Unassembled WGS sequence"/>
</dbReference>
<evidence type="ECO:0000313" key="3">
    <source>
        <dbReference type="Proteomes" id="UP001319180"/>
    </source>
</evidence>
<feature type="transmembrane region" description="Helical" evidence="1">
    <location>
        <begin position="76"/>
        <end position="95"/>
    </location>
</feature>
<keyword evidence="1" id="KW-1133">Transmembrane helix</keyword>
<evidence type="ECO:0000256" key="1">
    <source>
        <dbReference type="SAM" id="Phobius"/>
    </source>
</evidence>
<feature type="transmembrane region" description="Helical" evidence="1">
    <location>
        <begin position="42"/>
        <end position="64"/>
    </location>
</feature>
<dbReference type="EMBL" id="JAHESC010000024">
    <property type="protein sequence ID" value="MBT1688258.1"/>
    <property type="molecule type" value="Genomic_DNA"/>
</dbReference>
<protein>
    <submittedName>
        <fullName evidence="2">Uncharacterized protein</fullName>
    </submittedName>
</protein>
<keyword evidence="1" id="KW-0472">Membrane</keyword>
<gene>
    <name evidence="2" type="ORF">KK078_16930</name>
</gene>
<evidence type="ECO:0000313" key="2">
    <source>
        <dbReference type="EMBL" id="MBT1688258.1"/>
    </source>
</evidence>
<dbReference type="RefSeq" id="WP_254091485.1">
    <property type="nucleotide sequence ID" value="NZ_JAHESC010000024.1"/>
</dbReference>